<evidence type="ECO:0000256" key="1">
    <source>
        <dbReference type="SAM" id="Phobius"/>
    </source>
</evidence>
<proteinExistence type="predicted"/>
<accession>A0A9D4WX87</accession>
<comment type="caution">
    <text evidence="2">The sequence shown here is derived from an EMBL/GenBank/DDBJ whole genome shotgun (WGS) entry which is preliminary data.</text>
</comment>
<evidence type="ECO:0008006" key="4">
    <source>
        <dbReference type="Google" id="ProtNLM"/>
    </source>
</evidence>
<name>A0A9D4WX87_PEA</name>
<dbReference type="EMBL" id="JAMSHJ010000005">
    <property type="protein sequence ID" value="KAI5409488.1"/>
    <property type="molecule type" value="Genomic_DNA"/>
</dbReference>
<feature type="transmembrane region" description="Helical" evidence="1">
    <location>
        <begin position="136"/>
        <end position="155"/>
    </location>
</feature>
<protein>
    <recommendedName>
        <fullName evidence="4">Integrase zinc-binding domain-containing protein</fullName>
    </recommendedName>
</protein>
<keyword evidence="1" id="KW-0472">Membrane</keyword>
<feature type="transmembrane region" description="Helical" evidence="1">
    <location>
        <begin position="183"/>
        <end position="201"/>
    </location>
</feature>
<dbReference type="Gramene" id="Psat05G0506600-T1">
    <property type="protein sequence ID" value="KAI5409488.1"/>
    <property type="gene ID" value="KIW84_055066"/>
</dbReference>
<reference evidence="2 3" key="1">
    <citation type="journal article" date="2022" name="Nat. Genet.">
        <title>Improved pea reference genome and pan-genome highlight genomic features and evolutionary characteristics.</title>
        <authorList>
            <person name="Yang T."/>
            <person name="Liu R."/>
            <person name="Luo Y."/>
            <person name="Hu S."/>
            <person name="Wang D."/>
            <person name="Wang C."/>
            <person name="Pandey M.K."/>
            <person name="Ge S."/>
            <person name="Xu Q."/>
            <person name="Li N."/>
            <person name="Li G."/>
            <person name="Huang Y."/>
            <person name="Saxena R.K."/>
            <person name="Ji Y."/>
            <person name="Li M."/>
            <person name="Yan X."/>
            <person name="He Y."/>
            <person name="Liu Y."/>
            <person name="Wang X."/>
            <person name="Xiang C."/>
            <person name="Varshney R.K."/>
            <person name="Ding H."/>
            <person name="Gao S."/>
            <person name="Zong X."/>
        </authorList>
    </citation>
    <scope>NUCLEOTIDE SEQUENCE [LARGE SCALE GENOMIC DNA]</scope>
    <source>
        <strain evidence="2 3">cv. Zhongwan 6</strain>
    </source>
</reference>
<keyword evidence="1" id="KW-1133">Transmembrane helix</keyword>
<dbReference type="Gene3D" id="1.10.340.70">
    <property type="match status" value="1"/>
</dbReference>
<keyword evidence="1" id="KW-0812">Transmembrane</keyword>
<dbReference type="AlphaFoldDB" id="A0A9D4WX87"/>
<organism evidence="2 3">
    <name type="scientific">Pisum sativum</name>
    <name type="common">Garden pea</name>
    <name type="synonym">Lathyrus oleraceus</name>
    <dbReference type="NCBI Taxonomy" id="3888"/>
    <lineage>
        <taxon>Eukaryota</taxon>
        <taxon>Viridiplantae</taxon>
        <taxon>Streptophyta</taxon>
        <taxon>Embryophyta</taxon>
        <taxon>Tracheophyta</taxon>
        <taxon>Spermatophyta</taxon>
        <taxon>Magnoliopsida</taxon>
        <taxon>eudicotyledons</taxon>
        <taxon>Gunneridae</taxon>
        <taxon>Pentapetalae</taxon>
        <taxon>rosids</taxon>
        <taxon>fabids</taxon>
        <taxon>Fabales</taxon>
        <taxon>Fabaceae</taxon>
        <taxon>Papilionoideae</taxon>
        <taxon>50 kb inversion clade</taxon>
        <taxon>NPAAA clade</taxon>
        <taxon>Hologalegina</taxon>
        <taxon>IRL clade</taxon>
        <taxon>Fabeae</taxon>
        <taxon>Lathyrus</taxon>
    </lineage>
</organism>
<gene>
    <name evidence="2" type="ORF">KIW84_055066</name>
</gene>
<feature type="transmembrane region" description="Helical" evidence="1">
    <location>
        <begin position="239"/>
        <end position="261"/>
    </location>
</feature>
<evidence type="ECO:0000313" key="3">
    <source>
        <dbReference type="Proteomes" id="UP001058974"/>
    </source>
</evidence>
<keyword evidence="3" id="KW-1185">Reference proteome</keyword>
<dbReference type="Proteomes" id="UP001058974">
    <property type="component" value="Chromosome 5"/>
</dbReference>
<sequence length="356" mass="39152">MEQETLGFVTVHEEVINGELNFLPLGSCLSCSNSSIHLPQASSQSVLDFGAKKHTNSSLLHSRTSILHVVWKTWPVTWPGNCLKSSLRGDVCGCLHLCQAGKDLYEAIGGSKGYAIYPPLFYDLLRQSNPLFEPHLTGYSVCFVNICLLCLLIFFPLRGNYIALILVPDEVCRQEVVRDLSGHLFFFFACVCLLSSCVYFGSDADVSPVIGGRAPRLPSGVCFGSETDVIPSSGCRVPGLPVCLFACLACVSRTTVALILVRDEICRHRMRCPIELPSVNPICVPSRRLFFADATEGCEGVHAKGPATAKKILRAGYYWTTMEVDCYNFVKRCHKCQIYGDKIFVPPTPLNVLTSP</sequence>
<evidence type="ECO:0000313" key="2">
    <source>
        <dbReference type="EMBL" id="KAI5409488.1"/>
    </source>
</evidence>